<dbReference type="InterPro" id="IPR015915">
    <property type="entry name" value="Kelch-typ_b-propeller"/>
</dbReference>
<dbReference type="SUPFAM" id="SSF117281">
    <property type="entry name" value="Kelch motif"/>
    <property type="match status" value="2"/>
</dbReference>
<keyword evidence="2" id="KW-0677">Repeat</keyword>
<accession>A0A9P7UYE3</accession>
<dbReference type="PANTHER" id="PTHR46093:SF3">
    <property type="entry name" value="ACYL-COA-BINDING DOMAIN-CONTAINING PROTEIN 4"/>
    <property type="match status" value="1"/>
</dbReference>
<evidence type="ECO:0000256" key="2">
    <source>
        <dbReference type="ARBA" id="ARBA00022737"/>
    </source>
</evidence>
<dbReference type="KEGG" id="more:E1B28_004375"/>
<keyword evidence="1" id="KW-0880">Kelch repeat</keyword>
<reference evidence="6" key="1">
    <citation type="journal article" date="2021" name="Genome Biol. Evol.">
        <title>The assembled and annotated genome of the fairy-ring fungus Marasmius oreades.</title>
        <authorList>
            <person name="Hiltunen M."/>
            <person name="Ament-Velasquez S.L."/>
            <person name="Johannesson H."/>
        </authorList>
    </citation>
    <scope>NUCLEOTIDE SEQUENCE</scope>
    <source>
        <strain evidence="6">03SP1</strain>
    </source>
</reference>
<keyword evidence="4" id="KW-0472">Membrane</keyword>
<feature type="compositionally biased region" description="Polar residues" evidence="3">
    <location>
        <begin position="604"/>
        <end position="625"/>
    </location>
</feature>
<evidence type="ECO:0000313" key="6">
    <source>
        <dbReference type="EMBL" id="KAG7096979.1"/>
    </source>
</evidence>
<keyword evidence="4" id="KW-1133">Transmembrane helix</keyword>
<feature type="region of interest" description="Disordered" evidence="3">
    <location>
        <begin position="431"/>
        <end position="460"/>
    </location>
</feature>
<protein>
    <submittedName>
        <fullName evidence="6">Uncharacterized protein</fullName>
    </submittedName>
</protein>
<dbReference type="RefSeq" id="XP_043013449.1">
    <property type="nucleotide sequence ID" value="XM_043148847.1"/>
</dbReference>
<feature type="transmembrane region" description="Helical" evidence="4">
    <location>
        <begin position="555"/>
        <end position="573"/>
    </location>
</feature>
<feature type="region of interest" description="Disordered" evidence="3">
    <location>
        <begin position="584"/>
        <end position="666"/>
    </location>
</feature>
<dbReference type="EMBL" id="CM032182">
    <property type="protein sequence ID" value="KAG7096979.1"/>
    <property type="molecule type" value="Genomic_DNA"/>
</dbReference>
<feature type="signal peptide" evidence="5">
    <location>
        <begin position="1"/>
        <end position="17"/>
    </location>
</feature>
<evidence type="ECO:0000256" key="5">
    <source>
        <dbReference type="SAM" id="SignalP"/>
    </source>
</evidence>
<feature type="compositionally biased region" description="Basic and acidic residues" evidence="3">
    <location>
        <begin position="892"/>
        <end position="901"/>
    </location>
</feature>
<feature type="transmembrane region" description="Helical" evidence="4">
    <location>
        <begin position="476"/>
        <end position="495"/>
    </location>
</feature>
<evidence type="ECO:0000256" key="3">
    <source>
        <dbReference type="SAM" id="MobiDB-lite"/>
    </source>
</evidence>
<dbReference type="PANTHER" id="PTHR46093">
    <property type="entry name" value="ACYL-COA-BINDING DOMAIN-CONTAINING PROTEIN 5"/>
    <property type="match status" value="1"/>
</dbReference>
<evidence type="ECO:0000256" key="4">
    <source>
        <dbReference type="SAM" id="Phobius"/>
    </source>
</evidence>
<feature type="compositionally biased region" description="Gly residues" evidence="3">
    <location>
        <begin position="447"/>
        <end position="457"/>
    </location>
</feature>
<feature type="compositionally biased region" description="Basic and acidic residues" evidence="3">
    <location>
        <begin position="584"/>
        <end position="602"/>
    </location>
</feature>
<gene>
    <name evidence="6" type="ORF">E1B28_004375</name>
</gene>
<sequence>MALRFFLLFLLFSFSYSQFISTSTPVPPLQWLNLTPRLTGTSKPPPLKDAFIAYDQTSHTVIIFGGESQSGFPSSETYLLNLNTLSWSKPAPPANLQQSPSARSALGSIYGPDFAANSRGAFMLYGGTGPRQEVLLDAWEFDFQFQFWSHVQVTPGGPGAESGIAGGLDTRGTNIQATNNTFYVVKSGSDSGLWRFNVSGTLASNIPDGVLGSWDHKPLANLPPFSDSASTVVGSKVISIGGCTRSANDSCAFIAGDDTSGQPSFSNIPSCASPRTGAKLVPNLSTASSGFSSQVFLLLGNLDPDWNDGNGLDRGEVAVLDINTETWSRLIPSGDPDASTTIPGSREGAAVSALQGQGGSRSSSDIIAFGGRDVSGNYLDEVWILRAYDGVVSSSSSQWAGFGDGKLQSGYEAGGTGVVVQYLSKCATLNSSPTSNGSSSPTNTSSGGNGPGIGGGSDSDPVSKNRVFDTSVSHKVLSPVSIVLLFLAILLQRASQSHEFQYANRHMAFMYACGFILFIAYGLGMAGLATSFTTISNPAPSPSSSLILKTTHSQAGLGFFVILYGLVPGLYLLQLRTRLIPRPKTNESEAKTSPRHSEDKSHVGTMSHNSSLLSSARPRSQSFGPSTVYRPSHDRSDENDAVSMTSSGPQRTFEVMNRPKRRRPSGGGLAIMLQEAPRAASRSLSEIDWLQRRRSLNAVGELDYAISQAIRVQEYPPTPATTDVLVASAPGNDYQQPPIFPSPLEIITRIFLQLSLCGLCVITLIALWSVPSSKVFFALFLAWTLLSYSLFISLAWRGLPPISILSVLVARLRGKTTSPPPSVSPTPEQYQFSTANTPTPLATSPGYPFPVSGSGPYIHHNPPHRTAGPEDFSYVSPRSVEDYDDADEDEDTRQQRIEGEMGRREVSIVTVPKRKLWIANPS</sequence>
<keyword evidence="7" id="KW-1185">Reference proteome</keyword>
<feature type="transmembrane region" description="Helical" evidence="4">
    <location>
        <begin position="507"/>
        <end position="535"/>
    </location>
</feature>
<organism evidence="6 7">
    <name type="scientific">Marasmius oreades</name>
    <name type="common">fairy-ring Marasmius</name>
    <dbReference type="NCBI Taxonomy" id="181124"/>
    <lineage>
        <taxon>Eukaryota</taxon>
        <taxon>Fungi</taxon>
        <taxon>Dikarya</taxon>
        <taxon>Basidiomycota</taxon>
        <taxon>Agaricomycotina</taxon>
        <taxon>Agaricomycetes</taxon>
        <taxon>Agaricomycetidae</taxon>
        <taxon>Agaricales</taxon>
        <taxon>Marasmiineae</taxon>
        <taxon>Marasmiaceae</taxon>
        <taxon>Marasmius</taxon>
    </lineage>
</organism>
<feature type="transmembrane region" description="Helical" evidence="4">
    <location>
        <begin position="750"/>
        <end position="770"/>
    </location>
</feature>
<proteinExistence type="predicted"/>
<comment type="caution">
    <text evidence="6">The sequence shown here is derived from an EMBL/GenBank/DDBJ whole genome shotgun (WGS) entry which is preliminary data.</text>
</comment>
<dbReference type="OrthoDB" id="10250130at2759"/>
<dbReference type="AlphaFoldDB" id="A0A9P7UYE3"/>
<keyword evidence="4" id="KW-0812">Transmembrane</keyword>
<dbReference type="GeneID" id="66073451"/>
<dbReference type="Proteomes" id="UP001049176">
    <property type="component" value="Chromosome 2"/>
</dbReference>
<feature type="compositionally biased region" description="Low complexity" evidence="3">
    <location>
        <begin position="431"/>
        <end position="446"/>
    </location>
</feature>
<dbReference type="Gene3D" id="2.120.10.80">
    <property type="entry name" value="Kelch-type beta propeller"/>
    <property type="match status" value="2"/>
</dbReference>
<name>A0A9P7UYE3_9AGAR</name>
<feature type="region of interest" description="Disordered" evidence="3">
    <location>
        <begin position="858"/>
        <end position="901"/>
    </location>
</feature>
<evidence type="ECO:0000256" key="1">
    <source>
        <dbReference type="ARBA" id="ARBA00022441"/>
    </source>
</evidence>
<feature type="chain" id="PRO_5040280415" evidence="5">
    <location>
        <begin position="18"/>
        <end position="922"/>
    </location>
</feature>
<evidence type="ECO:0000313" key="7">
    <source>
        <dbReference type="Proteomes" id="UP001049176"/>
    </source>
</evidence>
<feature type="compositionally biased region" description="Acidic residues" evidence="3">
    <location>
        <begin position="882"/>
        <end position="891"/>
    </location>
</feature>
<keyword evidence="5" id="KW-0732">Signal</keyword>